<keyword evidence="2" id="KW-0012">Acyltransferase</keyword>
<dbReference type="InterPro" id="IPR050680">
    <property type="entry name" value="YpeA/RimI_acetyltransf"/>
</dbReference>
<evidence type="ECO:0000256" key="3">
    <source>
        <dbReference type="SAM" id="MobiDB-lite"/>
    </source>
</evidence>
<organism evidence="5 6">
    <name type="scientific">Diacronema lutheri</name>
    <name type="common">Unicellular marine alga</name>
    <name type="synonym">Monochrysis lutheri</name>
    <dbReference type="NCBI Taxonomy" id="2081491"/>
    <lineage>
        <taxon>Eukaryota</taxon>
        <taxon>Haptista</taxon>
        <taxon>Haptophyta</taxon>
        <taxon>Pavlovophyceae</taxon>
        <taxon>Pavlovales</taxon>
        <taxon>Pavlovaceae</taxon>
        <taxon>Diacronema</taxon>
    </lineage>
</organism>
<dbReference type="PROSITE" id="PS51186">
    <property type="entry name" value="GNAT"/>
    <property type="match status" value="1"/>
</dbReference>
<dbReference type="Gene3D" id="3.40.630.30">
    <property type="match status" value="1"/>
</dbReference>
<evidence type="ECO:0000313" key="6">
    <source>
        <dbReference type="Proteomes" id="UP000751190"/>
    </source>
</evidence>
<dbReference type="SUPFAM" id="SSF55729">
    <property type="entry name" value="Acyl-CoA N-acyltransferases (Nat)"/>
    <property type="match status" value="1"/>
</dbReference>
<comment type="caution">
    <text evidence="5">The sequence shown here is derived from an EMBL/GenBank/DDBJ whole genome shotgun (WGS) entry which is preliminary data.</text>
</comment>
<keyword evidence="1" id="KW-0808">Transferase</keyword>
<evidence type="ECO:0000256" key="1">
    <source>
        <dbReference type="ARBA" id="ARBA00022679"/>
    </source>
</evidence>
<dbReference type="Pfam" id="PF00583">
    <property type="entry name" value="Acetyltransf_1"/>
    <property type="match status" value="1"/>
</dbReference>
<protein>
    <recommendedName>
        <fullName evidence="4">N-acetyltransferase domain-containing protein</fullName>
    </recommendedName>
</protein>
<dbReference type="Proteomes" id="UP000751190">
    <property type="component" value="Unassembled WGS sequence"/>
</dbReference>
<dbReference type="PANTHER" id="PTHR43420">
    <property type="entry name" value="ACETYLTRANSFERASE"/>
    <property type="match status" value="1"/>
</dbReference>
<gene>
    <name evidence="5" type="ORF">KFE25_000382</name>
</gene>
<sequence>MAAMLLAASASAITPHGFSTAVTRAMATDVAPAARLMRSVFVPHLSAAYSVYHAERVYADGLSARLPLVWVARARAAAGGASELVGACECSALEADIWHMSGLCVSPAARRRGVGAALVAAVRRDALRARRQLFLHVEDANADARRLYASAGFELVAEPLPPHLHALRARAARSVDPSGPAEVLYVDAAGFGAGAGGGGRRAAAGSVEDFERKHRPAWRPVPTVPARRTKRR</sequence>
<evidence type="ECO:0000259" key="4">
    <source>
        <dbReference type="PROSITE" id="PS51186"/>
    </source>
</evidence>
<proteinExistence type="predicted"/>
<feature type="region of interest" description="Disordered" evidence="3">
    <location>
        <begin position="195"/>
        <end position="232"/>
    </location>
</feature>
<dbReference type="InterPro" id="IPR000182">
    <property type="entry name" value="GNAT_dom"/>
</dbReference>
<keyword evidence="6" id="KW-1185">Reference proteome</keyword>
<dbReference type="AlphaFoldDB" id="A0A8J5XE49"/>
<reference evidence="5" key="1">
    <citation type="submission" date="2021-05" db="EMBL/GenBank/DDBJ databases">
        <title>The genome of the haptophyte Pavlova lutheri (Diacronema luteri, Pavlovales) - a model for lipid biosynthesis in eukaryotic algae.</title>
        <authorList>
            <person name="Hulatt C.J."/>
            <person name="Posewitz M.C."/>
        </authorList>
    </citation>
    <scope>NUCLEOTIDE SEQUENCE</scope>
    <source>
        <strain evidence="5">NIVA-4/92</strain>
    </source>
</reference>
<evidence type="ECO:0000313" key="5">
    <source>
        <dbReference type="EMBL" id="KAG8467066.1"/>
    </source>
</evidence>
<dbReference type="OrthoDB" id="41532at2759"/>
<dbReference type="CDD" id="cd04301">
    <property type="entry name" value="NAT_SF"/>
    <property type="match status" value="1"/>
</dbReference>
<evidence type="ECO:0000256" key="2">
    <source>
        <dbReference type="ARBA" id="ARBA00023315"/>
    </source>
</evidence>
<dbReference type="GO" id="GO:0016747">
    <property type="term" value="F:acyltransferase activity, transferring groups other than amino-acyl groups"/>
    <property type="evidence" value="ECO:0007669"/>
    <property type="project" value="InterPro"/>
</dbReference>
<name>A0A8J5XE49_DIALT</name>
<accession>A0A8J5XE49</accession>
<dbReference type="InterPro" id="IPR016181">
    <property type="entry name" value="Acyl_CoA_acyltransferase"/>
</dbReference>
<feature type="domain" description="N-acetyltransferase" evidence="4">
    <location>
        <begin position="21"/>
        <end position="174"/>
    </location>
</feature>
<dbReference type="EMBL" id="JAGTXO010000006">
    <property type="protein sequence ID" value="KAG8467066.1"/>
    <property type="molecule type" value="Genomic_DNA"/>
</dbReference>